<evidence type="ECO:0000313" key="2">
    <source>
        <dbReference type="EMBL" id="ANY83236.1"/>
    </source>
</evidence>
<geneLocation type="plasmid" evidence="2">
    <name>unnamed1</name>
</geneLocation>
<reference evidence="2" key="1">
    <citation type="submission" date="2016-07" db="EMBL/GenBank/DDBJ databases">
        <title>Microvirga ossetica sp. nov. a new species of rhizobia isolated from root nodules of the legume species Vicia alpestris Steven originated from North Ossetia region in the Caucasus.</title>
        <authorList>
            <person name="Safronova V.I."/>
            <person name="Kuznetsova I.G."/>
            <person name="Sazanova A.L."/>
            <person name="Belimov A."/>
            <person name="Andronov E."/>
            <person name="Osledkin Y.S."/>
            <person name="Onishchuk O.P."/>
            <person name="Kurchak O.N."/>
            <person name="Shaposhnikov A.I."/>
            <person name="Willems A."/>
            <person name="Tikhonovich I.A."/>
        </authorList>
    </citation>
    <scope>NUCLEOTIDE SEQUENCE [LARGE SCALE GENOMIC DNA]</scope>
    <source>
        <strain evidence="2">V5/3M</strain>
        <plasmid evidence="2">unnamed1</plasmid>
    </source>
</reference>
<protein>
    <submittedName>
        <fullName evidence="2">Uncharacterized protein</fullName>
    </submittedName>
</protein>
<name>A0A1B2ETC4_9HYPH</name>
<feature type="region of interest" description="Disordered" evidence="1">
    <location>
        <begin position="1"/>
        <end position="76"/>
    </location>
</feature>
<dbReference type="AlphaFoldDB" id="A0A1B2ETC4"/>
<accession>A0A1B2ETC4</accession>
<feature type="compositionally biased region" description="Polar residues" evidence="1">
    <location>
        <begin position="37"/>
        <end position="58"/>
    </location>
</feature>
<proteinExistence type="predicted"/>
<dbReference type="EMBL" id="CP016617">
    <property type="protein sequence ID" value="ANY83236.1"/>
    <property type="molecule type" value="Genomic_DNA"/>
</dbReference>
<organism evidence="2">
    <name type="scientific">Microvirga ossetica</name>
    <dbReference type="NCBI Taxonomy" id="1882682"/>
    <lineage>
        <taxon>Bacteria</taxon>
        <taxon>Pseudomonadati</taxon>
        <taxon>Pseudomonadota</taxon>
        <taxon>Alphaproteobacteria</taxon>
        <taxon>Hyphomicrobiales</taxon>
        <taxon>Methylobacteriaceae</taxon>
        <taxon>Microvirga</taxon>
    </lineage>
</organism>
<keyword evidence="2" id="KW-0614">Plasmid</keyword>
<feature type="compositionally biased region" description="Low complexity" evidence="1">
    <location>
        <begin position="1"/>
        <end position="34"/>
    </location>
</feature>
<evidence type="ECO:0000256" key="1">
    <source>
        <dbReference type="SAM" id="MobiDB-lite"/>
    </source>
</evidence>
<dbReference type="KEGG" id="moc:BB934_29525"/>
<gene>
    <name evidence="2" type="ORF">BB934_29525</name>
</gene>
<feature type="compositionally biased region" description="Low complexity" evidence="1">
    <location>
        <begin position="59"/>
        <end position="71"/>
    </location>
</feature>
<sequence length="111" mass="11016">MQGQGSAAGSAGATATPGQVPKAGEAAGTEATPAMNAATQGRATSPSDARAQSQGQPTSAQIAQGARASAAPDHMRQAMAALDQARAFDREGKEADCMSAVQQANQLSSMK</sequence>